<dbReference type="Pfam" id="PF19193">
    <property type="entry name" value="Tectonin"/>
    <property type="match status" value="1"/>
</dbReference>
<feature type="compositionally biased region" description="Pro residues" evidence="11">
    <location>
        <begin position="456"/>
        <end position="485"/>
    </location>
</feature>
<dbReference type="InterPro" id="IPR051513">
    <property type="entry name" value="Tectonin_beta-prop"/>
</dbReference>
<dbReference type="Ensembl" id="ENSACAT00000042519.1">
    <property type="protein sequence ID" value="ENSACAP00000025622.1"/>
    <property type="gene ID" value="ENSACAG00000001975.3"/>
</dbReference>
<dbReference type="GO" id="GO:0006914">
    <property type="term" value="P:autophagy"/>
    <property type="evidence" value="ECO:0007669"/>
    <property type="project" value="UniProtKB-KW"/>
</dbReference>
<reference evidence="13" key="2">
    <citation type="submission" date="2025-08" db="UniProtKB">
        <authorList>
            <consortium name="Ensembl"/>
        </authorList>
    </citation>
    <scope>IDENTIFICATION</scope>
</reference>
<evidence type="ECO:0000313" key="14">
    <source>
        <dbReference type="Proteomes" id="UP000001646"/>
    </source>
</evidence>
<dbReference type="GO" id="GO:0005765">
    <property type="term" value="C:lysosomal membrane"/>
    <property type="evidence" value="ECO:0007669"/>
    <property type="project" value="UniProtKB-SubCell"/>
</dbReference>
<dbReference type="AlphaFoldDB" id="A0A803SRN2"/>
<dbReference type="SMART" id="SM00694">
    <property type="entry name" value="DysFC"/>
    <property type="match status" value="2"/>
</dbReference>
<feature type="domain" description="PH" evidence="12">
    <location>
        <begin position="672"/>
        <end position="711"/>
    </location>
</feature>
<dbReference type="Pfam" id="PF06398">
    <property type="entry name" value="Pex24p"/>
    <property type="match status" value="2"/>
</dbReference>
<proteinExistence type="inferred from homology"/>
<dbReference type="GeneTree" id="ENSGT00510000047886"/>
<evidence type="ECO:0000256" key="6">
    <source>
        <dbReference type="ARBA" id="ARBA00023006"/>
    </source>
</evidence>
<comment type="subcellular location">
    <subcellularLocation>
        <location evidence="1">Cytoplasmic vesicle</location>
        <location evidence="1">Autophagosome membrane</location>
    </subcellularLocation>
    <subcellularLocation>
        <location evidence="2">Lysosome membrane</location>
    </subcellularLocation>
</comment>
<dbReference type="SMART" id="SM00693">
    <property type="entry name" value="DysFN"/>
    <property type="match status" value="2"/>
</dbReference>
<evidence type="ECO:0000313" key="13">
    <source>
        <dbReference type="Ensembl" id="ENSACAP00000025622.1"/>
    </source>
</evidence>
<dbReference type="SUPFAM" id="SSF50729">
    <property type="entry name" value="PH domain-like"/>
    <property type="match status" value="1"/>
</dbReference>
<keyword evidence="7" id="KW-0446">Lipid-binding</keyword>
<evidence type="ECO:0000256" key="5">
    <source>
        <dbReference type="ARBA" id="ARBA00022737"/>
    </source>
</evidence>
<dbReference type="SMART" id="SM00706">
    <property type="entry name" value="TECPR"/>
    <property type="match status" value="10"/>
</dbReference>
<evidence type="ECO:0000256" key="10">
    <source>
        <dbReference type="ARBA" id="ARBA00023329"/>
    </source>
</evidence>
<dbReference type="GO" id="GO:0008289">
    <property type="term" value="F:lipid binding"/>
    <property type="evidence" value="ECO:0007669"/>
    <property type="project" value="UniProtKB-KW"/>
</dbReference>
<dbReference type="FunFam" id="2.30.29.30:FF:000690">
    <property type="entry name" value="Tectonin beta-propeller repeat-containing protein 1"/>
    <property type="match status" value="1"/>
</dbReference>
<evidence type="ECO:0000256" key="9">
    <source>
        <dbReference type="ARBA" id="ARBA00023228"/>
    </source>
</evidence>
<evidence type="ECO:0000256" key="4">
    <source>
        <dbReference type="ARBA" id="ARBA00016409"/>
    </source>
</evidence>
<keyword evidence="14" id="KW-1185">Reference proteome</keyword>
<dbReference type="InterPro" id="IPR006614">
    <property type="entry name" value="Peroxin/Ferlin"/>
</dbReference>
<gene>
    <name evidence="13" type="primary">TECPR1</name>
</gene>
<dbReference type="InterPro" id="IPR011993">
    <property type="entry name" value="PH-like_dom_sf"/>
</dbReference>
<sequence>MPGPGSMLWAVDVFGRVYTLSASGQAWERLCGDGPREFKRVSAAKPCCWGIACDHQVYVYVHAGDLPIRCQEEAYENQRWNPVTGFCEKLLPSDRWPWSDATGLEHRALGGFALPSAHWEWEQDWHLDHNCHGEPTAQGGWTYAMDFPAAYTKEQRWNSCVRRRRWIRFRRYAARDAWAQIPSPEDPKQLPDPFSDLSVGGWEISEEPAGRLSVWAVSLQGKVWYREGVCHHNPEGSSWSLVSAPGEAVQISCGPDDLVWATLWEGQAAVREGIDRNNPQGLSWTVVEPPDPACGLLHVSVGVNVVWALTKDRKVWFRRGVNSHNPSGTSWIGMVGELVMLDVGLNDQVWGVGCEERAVLFRQGVTRSELSGKAWKALACGRDGDRSQAGSATSLLSAGCFFTDDIREQSGSGPHPGEERPPDLEGADAASTCGEDGRGEDGAPACPGVSALSETPPAPEKGPEDPPSPCPPPGPGASEPEPPPAELRWSNIDLKEAAKPPPTASSALAETGSLGSFGLEDPLLADERPLWAWVSGGACLVEPQGPPKWFPRPAPRPLLLSPLLSLRAQTSAWRTQILQQLSERTRRENQDFQHYEQARPSVWVKTGSLQWWRSWKPHKWVDVRVALEQFTGQDGARDSILFLYYMHFEEKKYIHVFLNEVTILVEILNEAKHSFALYTPERTKQRWPLRLAAPTEQEMRDWVSLLSAACCEGRALGGHPSRRAIWSLTCKGDVFASEPTPHLEDPARPDPCNQMFWRQVGGHLRLVESSSRGVTWGLGYDHTAWVYTGGGPGGSSSGLSSSGEHAHTQTDVKCVYIYENQRWNPVSGYSSRGLPTDRYMWSDASGLQERTKDHTKPPSPQWAWASDWFVDFGISGGTDREGWQYAADFPASYHGHKTIKDFVRRRRWWAELTLLTGSNWIKTILHLPLIRTSFFFSFLAGVALWAVSDKGDVLCRLGVGSSWLHVGTDQPFLSVSIGSFHQVWAVAQDGSVFFRGSVSTKKPEGDGWYHIPSPPKQKLKQVSVGRTSVFSVDQNGNLWYRQGITPSYPQGSAWEHVSNNVRRVSVGPLDQVWVIADKVQGSHSLSCGTVCHRLGVRPGMQPKGLSWDYGIGVGHIHSFLYLSALLSHPEGDSGRITSIYIYKRVMKFRPRTKQQNYTSQKH</sequence>
<dbReference type="PROSITE" id="PS50003">
    <property type="entry name" value="PH_DOMAIN"/>
    <property type="match status" value="1"/>
</dbReference>
<dbReference type="GO" id="GO:0000421">
    <property type="term" value="C:autophagosome membrane"/>
    <property type="evidence" value="ECO:0007669"/>
    <property type="project" value="UniProtKB-SubCell"/>
</dbReference>
<keyword evidence="8" id="KW-0472">Membrane</keyword>
<dbReference type="Bgee" id="ENSACAG00000001975">
    <property type="expression patterns" value="Expressed in kidney and 10 other cell types or tissues"/>
</dbReference>
<keyword evidence="10" id="KW-0968">Cytoplasmic vesicle</keyword>
<dbReference type="InterPro" id="IPR010482">
    <property type="entry name" value="TECPR1-like_DysF"/>
</dbReference>
<evidence type="ECO:0000256" key="3">
    <source>
        <dbReference type="ARBA" id="ARBA00005966"/>
    </source>
</evidence>
<dbReference type="InterPro" id="IPR001849">
    <property type="entry name" value="PH_domain"/>
</dbReference>
<protein>
    <recommendedName>
        <fullName evidence="4">Tectonin beta-propeller repeat-containing protein 1</fullName>
    </recommendedName>
</protein>
<feature type="region of interest" description="Disordered" evidence="11">
    <location>
        <begin position="405"/>
        <end position="487"/>
    </location>
</feature>
<dbReference type="Gene3D" id="2.30.29.30">
    <property type="entry name" value="Pleckstrin-homology domain (PH domain)/Phosphotyrosine-binding domain (PTB)"/>
    <property type="match status" value="1"/>
</dbReference>
<evidence type="ECO:0000256" key="8">
    <source>
        <dbReference type="ARBA" id="ARBA00023136"/>
    </source>
</evidence>
<name>A0A803SRN2_ANOCA</name>
<keyword evidence="9" id="KW-0458">Lysosome</keyword>
<evidence type="ECO:0000259" key="12">
    <source>
        <dbReference type="PROSITE" id="PS50003"/>
    </source>
</evidence>
<dbReference type="InterPro" id="IPR006624">
    <property type="entry name" value="Beta-propeller_rpt_TECPR"/>
</dbReference>
<organism evidence="13 14">
    <name type="scientific">Anolis carolinensis</name>
    <name type="common">Green anole</name>
    <name type="synonym">American chameleon</name>
    <dbReference type="NCBI Taxonomy" id="28377"/>
    <lineage>
        <taxon>Eukaryota</taxon>
        <taxon>Metazoa</taxon>
        <taxon>Chordata</taxon>
        <taxon>Craniata</taxon>
        <taxon>Vertebrata</taxon>
        <taxon>Euteleostomi</taxon>
        <taxon>Lepidosauria</taxon>
        <taxon>Squamata</taxon>
        <taxon>Bifurcata</taxon>
        <taxon>Unidentata</taxon>
        <taxon>Episquamata</taxon>
        <taxon>Toxicofera</taxon>
        <taxon>Iguania</taxon>
        <taxon>Dactyloidae</taxon>
        <taxon>Anolis</taxon>
    </lineage>
</organism>
<dbReference type="GO" id="GO:0031410">
    <property type="term" value="C:cytoplasmic vesicle"/>
    <property type="evidence" value="ECO:0007669"/>
    <property type="project" value="UniProtKB-KW"/>
</dbReference>
<evidence type="ECO:0000256" key="2">
    <source>
        <dbReference type="ARBA" id="ARBA00004656"/>
    </source>
</evidence>
<evidence type="ECO:0000256" key="7">
    <source>
        <dbReference type="ARBA" id="ARBA00023121"/>
    </source>
</evidence>
<reference evidence="13" key="1">
    <citation type="submission" date="2009-12" db="EMBL/GenBank/DDBJ databases">
        <title>The Genome Sequence of Anolis carolinensis (Green Anole Lizard).</title>
        <authorList>
            <consortium name="The Genome Sequencing Platform"/>
            <person name="Di Palma F."/>
            <person name="Alfoldi J."/>
            <person name="Heiman D."/>
            <person name="Young S."/>
            <person name="Grabherr M."/>
            <person name="Johnson J."/>
            <person name="Lander E.S."/>
            <person name="Lindblad-Toh K."/>
        </authorList>
    </citation>
    <scope>NUCLEOTIDE SEQUENCE [LARGE SCALE GENOMIC DNA]</scope>
    <source>
        <strain evidence="13">JBL SC #1</strain>
    </source>
</reference>
<accession>A0A803SRN2</accession>
<dbReference type="CDD" id="cd13300">
    <property type="entry name" value="PH1_TECPR1"/>
    <property type="match status" value="1"/>
</dbReference>
<keyword evidence="5" id="KW-0677">Repeat</keyword>
<reference evidence="13" key="3">
    <citation type="submission" date="2025-09" db="UniProtKB">
        <authorList>
            <consortium name="Ensembl"/>
        </authorList>
    </citation>
    <scope>IDENTIFICATION</scope>
</reference>
<evidence type="ECO:0000256" key="1">
    <source>
        <dbReference type="ARBA" id="ARBA00004652"/>
    </source>
</evidence>
<dbReference type="Proteomes" id="UP000001646">
    <property type="component" value="Unplaced"/>
</dbReference>
<dbReference type="PANTHER" id="PTHR23250">
    <property type="entry name" value="DYSFERLIN-RELATED"/>
    <property type="match status" value="1"/>
</dbReference>
<dbReference type="PANTHER" id="PTHR23250:SF1">
    <property type="entry name" value="TECTONIN BETA-PROPELLER REPEAT-CONTAINING PROTEIN 1"/>
    <property type="match status" value="1"/>
</dbReference>
<dbReference type="Pfam" id="PF06462">
    <property type="entry name" value="Hyd_WA"/>
    <property type="match status" value="4"/>
</dbReference>
<keyword evidence="6" id="KW-0072">Autophagy</keyword>
<evidence type="ECO:0000256" key="11">
    <source>
        <dbReference type="SAM" id="MobiDB-lite"/>
    </source>
</evidence>
<comment type="similarity">
    <text evidence="3">Belongs to the TECPR1 family.</text>
</comment>